<feature type="domain" description="DUF1707" evidence="2">
    <location>
        <begin position="20"/>
        <end position="72"/>
    </location>
</feature>
<feature type="compositionally biased region" description="Basic and acidic residues" evidence="1">
    <location>
        <begin position="15"/>
        <end position="28"/>
    </location>
</feature>
<dbReference type="AlphaFoldDB" id="A0A7W8QQH3"/>
<keyword evidence="5" id="KW-1185">Reference proteome</keyword>
<feature type="region of interest" description="Disordered" evidence="1">
    <location>
        <begin position="1"/>
        <end position="28"/>
    </location>
</feature>
<organism evidence="4 5">
    <name type="scientific">Nocardiopsis composta</name>
    <dbReference type="NCBI Taxonomy" id="157465"/>
    <lineage>
        <taxon>Bacteria</taxon>
        <taxon>Bacillati</taxon>
        <taxon>Actinomycetota</taxon>
        <taxon>Actinomycetes</taxon>
        <taxon>Streptosporangiales</taxon>
        <taxon>Nocardiopsidaceae</taxon>
        <taxon>Nocardiopsis</taxon>
    </lineage>
</organism>
<name>A0A7W8QQH3_9ACTN</name>
<feature type="domain" description="Cell wall-active antibiotics response LiaF-like C-terminal" evidence="3">
    <location>
        <begin position="114"/>
        <end position="179"/>
    </location>
</feature>
<evidence type="ECO:0008006" key="6">
    <source>
        <dbReference type="Google" id="ProtNLM"/>
    </source>
</evidence>
<gene>
    <name evidence="4" type="ORF">HDA36_003845</name>
</gene>
<evidence type="ECO:0000259" key="3">
    <source>
        <dbReference type="Pfam" id="PF09922"/>
    </source>
</evidence>
<dbReference type="InterPro" id="IPR024425">
    <property type="entry name" value="LiaF-like_C"/>
</dbReference>
<protein>
    <recommendedName>
        <fullName evidence="6">Cell wall-active antibiotics response LiaF-like C-terminal domain-containing protein</fullName>
    </recommendedName>
</protein>
<proteinExistence type="predicted"/>
<comment type="caution">
    <text evidence="4">The sequence shown here is derived from an EMBL/GenBank/DDBJ whole genome shotgun (WGS) entry which is preliminary data.</text>
</comment>
<evidence type="ECO:0000256" key="1">
    <source>
        <dbReference type="SAM" id="MobiDB-lite"/>
    </source>
</evidence>
<dbReference type="PANTHER" id="PTHR40763">
    <property type="entry name" value="MEMBRANE PROTEIN-RELATED"/>
    <property type="match status" value="1"/>
</dbReference>
<dbReference type="EMBL" id="JACHDB010000001">
    <property type="protein sequence ID" value="MBB5433761.1"/>
    <property type="molecule type" value="Genomic_DNA"/>
</dbReference>
<dbReference type="PANTHER" id="PTHR40763:SF4">
    <property type="entry name" value="DUF1707 DOMAIN-CONTAINING PROTEIN"/>
    <property type="match status" value="1"/>
</dbReference>
<accession>A0A7W8QQH3</accession>
<dbReference type="Proteomes" id="UP000572635">
    <property type="component" value="Unassembled WGS sequence"/>
</dbReference>
<feature type="compositionally biased region" description="Polar residues" evidence="1">
    <location>
        <begin position="1"/>
        <end position="10"/>
    </location>
</feature>
<dbReference type="Pfam" id="PF09922">
    <property type="entry name" value="LiaF-like_C"/>
    <property type="match status" value="1"/>
</dbReference>
<evidence type="ECO:0000313" key="4">
    <source>
        <dbReference type="EMBL" id="MBB5433761.1"/>
    </source>
</evidence>
<dbReference type="InterPro" id="IPR012551">
    <property type="entry name" value="DUF1707_SHOCT-like"/>
</dbReference>
<evidence type="ECO:0000259" key="2">
    <source>
        <dbReference type="Pfam" id="PF08044"/>
    </source>
</evidence>
<sequence>MAYSSHSTEQGKAVMDPEKIRASDADRERVADRLREALAEGRLDQSEHEERLDELYRAKTIGELAEVTRDLPAPGAGEPGPLDLSSPEARQLAASGQGRENIVAVFGGADRKGRWLVEPRTNASTMFGGISLDLREAVLSQREVTIQCAVLCGGVDIIVPPGVRVVNNTTAIFGGTSLHGTDAVVDPNAPVVRLTGTCLFGGIDVKAKSPKRKKGKSGK</sequence>
<dbReference type="Pfam" id="PF08044">
    <property type="entry name" value="DUF1707"/>
    <property type="match status" value="1"/>
</dbReference>
<evidence type="ECO:0000313" key="5">
    <source>
        <dbReference type="Proteomes" id="UP000572635"/>
    </source>
</evidence>
<reference evidence="4 5" key="1">
    <citation type="submission" date="2020-08" db="EMBL/GenBank/DDBJ databases">
        <title>Sequencing the genomes of 1000 actinobacteria strains.</title>
        <authorList>
            <person name="Klenk H.-P."/>
        </authorList>
    </citation>
    <scope>NUCLEOTIDE SEQUENCE [LARGE SCALE GENOMIC DNA]</scope>
    <source>
        <strain evidence="4 5">DSM 44551</strain>
    </source>
</reference>